<dbReference type="AlphaFoldDB" id="A0A382AIE2"/>
<name>A0A382AIE2_9ZZZZ</name>
<protein>
    <submittedName>
        <fullName evidence="1">Uncharacterized protein</fullName>
    </submittedName>
</protein>
<accession>A0A382AIE2</accession>
<evidence type="ECO:0000313" key="1">
    <source>
        <dbReference type="EMBL" id="SVB01129.1"/>
    </source>
</evidence>
<reference evidence="1" key="1">
    <citation type="submission" date="2018-05" db="EMBL/GenBank/DDBJ databases">
        <authorList>
            <person name="Lanie J.A."/>
            <person name="Ng W.-L."/>
            <person name="Kazmierczak K.M."/>
            <person name="Andrzejewski T.M."/>
            <person name="Davidsen T.M."/>
            <person name="Wayne K.J."/>
            <person name="Tettelin H."/>
            <person name="Glass J.I."/>
            <person name="Rusch D."/>
            <person name="Podicherti R."/>
            <person name="Tsui H.-C.T."/>
            <person name="Winkler M.E."/>
        </authorList>
    </citation>
    <scope>NUCLEOTIDE SEQUENCE</scope>
</reference>
<proteinExistence type="predicted"/>
<gene>
    <name evidence="1" type="ORF">METZ01_LOCUS153983</name>
</gene>
<organism evidence="1">
    <name type="scientific">marine metagenome</name>
    <dbReference type="NCBI Taxonomy" id="408172"/>
    <lineage>
        <taxon>unclassified sequences</taxon>
        <taxon>metagenomes</taxon>
        <taxon>ecological metagenomes</taxon>
    </lineage>
</organism>
<dbReference type="EMBL" id="UINC01025478">
    <property type="protein sequence ID" value="SVB01129.1"/>
    <property type="molecule type" value="Genomic_DNA"/>
</dbReference>
<sequence>MIPDVYVQAIEAIDHIPGRFAPTSD</sequence>